<dbReference type="PANTHER" id="PTHR44757:SF2">
    <property type="entry name" value="BIOFILM ARCHITECTURE MAINTENANCE PROTEIN MBAA"/>
    <property type="match status" value="1"/>
</dbReference>
<keyword evidence="8" id="KW-1185">Reference proteome</keyword>
<dbReference type="FunFam" id="3.30.70.270:FF:000001">
    <property type="entry name" value="Diguanylate cyclase domain protein"/>
    <property type="match status" value="1"/>
</dbReference>
<dbReference type="Pfam" id="PF00990">
    <property type="entry name" value="GGDEF"/>
    <property type="match status" value="1"/>
</dbReference>
<dbReference type="InterPro" id="IPR000014">
    <property type="entry name" value="PAS"/>
</dbReference>
<dbReference type="GO" id="GO:0071111">
    <property type="term" value="F:cyclic-guanylate-specific phosphodiesterase activity"/>
    <property type="evidence" value="ECO:0007669"/>
    <property type="project" value="UniProtKB-EC"/>
</dbReference>
<dbReference type="InterPro" id="IPR000700">
    <property type="entry name" value="PAS-assoc_C"/>
</dbReference>
<dbReference type="InterPro" id="IPR012226">
    <property type="entry name" value="Diguanyl_cyclase/Pdiesterase"/>
</dbReference>
<evidence type="ECO:0000256" key="1">
    <source>
        <dbReference type="ARBA" id="ARBA00051114"/>
    </source>
</evidence>
<sequence length="814" mass="89833">MSYLHWAPVTEGLLEAVCVVDPQTLRILTVNGAACRLLGAGREALVGSSVLDWTADPQDEVYWAEWRAGIEQTLESESAVRRADGSVLPVQRRVGPVHPVGGEPVVLWAMQNLAEWRATRQQLETLLAELRSVLESASDAILVCDLDGRIRAFNPAFAQLWDVPAALLTDNDENAIWQHLGLQVMDASAFTAGLQALQRTPLREAHDLVPLRSGRLLECTSRPQLARGRPIGRIYVYRDITERAAIDAKLRLAAKVFEASLDAIVVTDPQLRIVACNPAALRLADHAHDDLQGQPVEALLTAPTRPQWTSEASAALHAQGYWEGELWLRRPRGPAVALLVSWVLLRDANGQPLNTVLFAKDLSEKLEAQRRIEQLAYTDPLTGLPNRLLLGERVAHAIHVAQRNSQGFALLFLDLDRFKSINDSLGHMFGDRVLVEIAERLQRCLRQTDTLARLGGDEFVVHLHDADREAAARAAQRLIAAVMQPVSIEQMQFTLSGSIGIAMYPDDGASLDELIQSADTAMYQVKERGKGHYRFYQPQMNADLLQRVQMDHAMREGLRRGEFVLHYQPRVDLRADAVPGCEALLRWQRPEHGLVMPSTFIGVAEETGLIADLGHWVLREAVAQAARWHASGRALQVAVNVSALQFTQPGFVQDVADALHVSGLPPALLELELTESILIRDAEEALAKLQALAELGVELSLDDFGTGYSSLTYLKRFPLHRLKVDRSFIASMPEDDVDAAIVAAIVQMGHALRMEVVAEGVERAEQLQRLRALGCDHCQGFLFERALPAQALIEWLDRRTQACAAPAAGAPASR</sequence>
<evidence type="ECO:0000256" key="2">
    <source>
        <dbReference type="SAM" id="Coils"/>
    </source>
</evidence>
<dbReference type="Pfam" id="PF00563">
    <property type="entry name" value="EAL"/>
    <property type="match status" value="1"/>
</dbReference>
<evidence type="ECO:0000259" key="3">
    <source>
        <dbReference type="PROSITE" id="PS50112"/>
    </source>
</evidence>
<dbReference type="NCBIfam" id="TIGR00254">
    <property type="entry name" value="GGDEF"/>
    <property type="match status" value="1"/>
</dbReference>
<dbReference type="SUPFAM" id="SSF141868">
    <property type="entry name" value="EAL domain-like"/>
    <property type="match status" value="1"/>
</dbReference>
<dbReference type="Gene3D" id="3.20.20.450">
    <property type="entry name" value="EAL domain"/>
    <property type="match status" value="1"/>
</dbReference>
<dbReference type="PROSITE" id="PS50887">
    <property type="entry name" value="GGDEF"/>
    <property type="match status" value="1"/>
</dbReference>
<feature type="coiled-coil region" evidence="2">
    <location>
        <begin position="113"/>
        <end position="140"/>
    </location>
</feature>
<comment type="catalytic activity">
    <reaction evidence="1">
        <text>3',3'-c-di-GMP + H2O = 5'-phosphoguanylyl(3'-&gt;5')guanosine + H(+)</text>
        <dbReference type="Rhea" id="RHEA:24902"/>
        <dbReference type="ChEBI" id="CHEBI:15377"/>
        <dbReference type="ChEBI" id="CHEBI:15378"/>
        <dbReference type="ChEBI" id="CHEBI:58754"/>
        <dbReference type="ChEBI" id="CHEBI:58805"/>
        <dbReference type="EC" id="3.1.4.52"/>
    </reaction>
    <physiologicalReaction direction="left-to-right" evidence="1">
        <dbReference type="Rhea" id="RHEA:24903"/>
    </physiologicalReaction>
</comment>
<dbReference type="PROSITE" id="PS50112">
    <property type="entry name" value="PAS"/>
    <property type="match status" value="2"/>
</dbReference>
<dbReference type="PROSITE" id="PS50883">
    <property type="entry name" value="EAL"/>
    <property type="match status" value="1"/>
</dbReference>
<dbReference type="AlphaFoldDB" id="A0A554XEV4"/>
<dbReference type="GO" id="GO:0071732">
    <property type="term" value="P:cellular response to nitric oxide"/>
    <property type="evidence" value="ECO:0007669"/>
    <property type="project" value="UniProtKB-ARBA"/>
</dbReference>
<dbReference type="InterPro" id="IPR000160">
    <property type="entry name" value="GGDEF_dom"/>
</dbReference>
<gene>
    <name evidence="7" type="primary">gmr_3</name>
    <name evidence="7" type="ORF">Tchar_01472</name>
</gene>
<dbReference type="PANTHER" id="PTHR44757">
    <property type="entry name" value="DIGUANYLATE CYCLASE DGCP"/>
    <property type="match status" value="1"/>
</dbReference>
<dbReference type="PIRSF" id="PIRSF005925">
    <property type="entry name" value="Dos"/>
    <property type="match status" value="1"/>
</dbReference>
<dbReference type="InterPro" id="IPR029787">
    <property type="entry name" value="Nucleotide_cyclase"/>
</dbReference>
<accession>A0A554XEV4</accession>
<keyword evidence="7" id="KW-0378">Hydrolase</keyword>
<dbReference type="EMBL" id="VJON01000020">
    <property type="protein sequence ID" value="TSE34378.1"/>
    <property type="molecule type" value="Genomic_DNA"/>
</dbReference>
<dbReference type="Gene3D" id="3.30.70.270">
    <property type="match status" value="1"/>
</dbReference>
<evidence type="ECO:0000313" key="8">
    <source>
        <dbReference type="Proteomes" id="UP000318294"/>
    </source>
</evidence>
<protein>
    <submittedName>
        <fullName evidence="7">Cyclic di-GMP phosphodiesterase Gmr</fullName>
        <ecNumber evidence="7">3.1.4.52</ecNumber>
    </submittedName>
</protein>
<proteinExistence type="predicted"/>
<dbReference type="InterPro" id="IPR035919">
    <property type="entry name" value="EAL_sf"/>
</dbReference>
<dbReference type="InterPro" id="IPR052155">
    <property type="entry name" value="Biofilm_reg_signaling"/>
</dbReference>
<dbReference type="OrthoDB" id="9813903at2"/>
<dbReference type="SUPFAM" id="SSF55073">
    <property type="entry name" value="Nucleotide cyclase"/>
    <property type="match status" value="1"/>
</dbReference>
<evidence type="ECO:0000259" key="6">
    <source>
        <dbReference type="PROSITE" id="PS50887"/>
    </source>
</evidence>
<comment type="caution">
    <text evidence="7">The sequence shown here is derived from an EMBL/GenBank/DDBJ whole genome shotgun (WGS) entry which is preliminary data.</text>
</comment>
<dbReference type="InterPro" id="IPR001633">
    <property type="entry name" value="EAL_dom"/>
</dbReference>
<keyword evidence="2" id="KW-0175">Coiled coil</keyword>
<reference evidence="7 8" key="1">
    <citation type="submission" date="2019-07" db="EMBL/GenBank/DDBJ databases">
        <title>Tepidimonas charontis SPSP-6 draft genome.</title>
        <authorList>
            <person name="Da Costa M.S."/>
            <person name="Froufe H.J.C."/>
            <person name="Egas C."/>
            <person name="Albuquerque L."/>
        </authorList>
    </citation>
    <scope>NUCLEOTIDE SEQUENCE [LARGE SCALE GENOMIC DNA]</scope>
    <source>
        <strain evidence="7 8">SPSP-6</strain>
    </source>
</reference>
<dbReference type="InterPro" id="IPR035965">
    <property type="entry name" value="PAS-like_dom_sf"/>
</dbReference>
<dbReference type="CDD" id="cd01948">
    <property type="entry name" value="EAL"/>
    <property type="match status" value="1"/>
</dbReference>
<dbReference type="FunFam" id="3.20.20.450:FF:000001">
    <property type="entry name" value="Cyclic di-GMP phosphodiesterase yahA"/>
    <property type="match status" value="1"/>
</dbReference>
<dbReference type="NCBIfam" id="TIGR00229">
    <property type="entry name" value="sensory_box"/>
    <property type="match status" value="2"/>
</dbReference>
<dbReference type="CDD" id="cd00130">
    <property type="entry name" value="PAS"/>
    <property type="match status" value="2"/>
</dbReference>
<dbReference type="GO" id="GO:0006355">
    <property type="term" value="P:regulation of DNA-templated transcription"/>
    <property type="evidence" value="ECO:0007669"/>
    <property type="project" value="InterPro"/>
</dbReference>
<dbReference type="Pfam" id="PF00989">
    <property type="entry name" value="PAS"/>
    <property type="match status" value="1"/>
</dbReference>
<feature type="domain" description="PAC" evidence="4">
    <location>
        <begin position="322"/>
        <end position="374"/>
    </location>
</feature>
<dbReference type="EC" id="3.1.4.52" evidence="7"/>
<dbReference type="Pfam" id="PF08448">
    <property type="entry name" value="PAS_4"/>
    <property type="match status" value="2"/>
</dbReference>
<name>A0A554XEV4_9BURK</name>
<dbReference type="RefSeq" id="WP_144328408.1">
    <property type="nucleotide sequence ID" value="NZ_VJON01000020.1"/>
</dbReference>
<dbReference type="PROSITE" id="PS50113">
    <property type="entry name" value="PAC"/>
    <property type="match status" value="1"/>
</dbReference>
<organism evidence="7 8">
    <name type="scientific">Tepidimonas charontis</name>
    <dbReference type="NCBI Taxonomy" id="2267262"/>
    <lineage>
        <taxon>Bacteria</taxon>
        <taxon>Pseudomonadati</taxon>
        <taxon>Pseudomonadota</taxon>
        <taxon>Betaproteobacteria</taxon>
        <taxon>Burkholderiales</taxon>
        <taxon>Tepidimonas</taxon>
    </lineage>
</organism>
<feature type="domain" description="EAL" evidence="5">
    <location>
        <begin position="547"/>
        <end position="800"/>
    </location>
</feature>
<evidence type="ECO:0000259" key="5">
    <source>
        <dbReference type="PROSITE" id="PS50883"/>
    </source>
</evidence>
<feature type="domain" description="PAS" evidence="3">
    <location>
        <begin position="2"/>
        <end position="77"/>
    </location>
</feature>
<dbReference type="InterPro" id="IPR043128">
    <property type="entry name" value="Rev_trsase/Diguanyl_cyclase"/>
</dbReference>
<dbReference type="CDD" id="cd01949">
    <property type="entry name" value="GGDEF"/>
    <property type="match status" value="1"/>
</dbReference>
<feature type="domain" description="PAS" evidence="3">
    <location>
        <begin position="126"/>
        <end position="160"/>
    </location>
</feature>
<dbReference type="SUPFAM" id="SSF55785">
    <property type="entry name" value="PYP-like sensor domain (PAS domain)"/>
    <property type="match status" value="3"/>
</dbReference>
<dbReference type="SMART" id="SM00091">
    <property type="entry name" value="PAS"/>
    <property type="match status" value="3"/>
</dbReference>
<dbReference type="InterPro" id="IPR013767">
    <property type="entry name" value="PAS_fold"/>
</dbReference>
<evidence type="ECO:0000259" key="4">
    <source>
        <dbReference type="PROSITE" id="PS50113"/>
    </source>
</evidence>
<evidence type="ECO:0000313" key="7">
    <source>
        <dbReference type="EMBL" id="TSE34378.1"/>
    </source>
</evidence>
<dbReference type="Proteomes" id="UP000318294">
    <property type="component" value="Unassembled WGS sequence"/>
</dbReference>
<dbReference type="SMART" id="SM00052">
    <property type="entry name" value="EAL"/>
    <property type="match status" value="1"/>
</dbReference>
<dbReference type="InterPro" id="IPR013656">
    <property type="entry name" value="PAS_4"/>
</dbReference>
<dbReference type="Gene3D" id="3.30.450.20">
    <property type="entry name" value="PAS domain"/>
    <property type="match status" value="3"/>
</dbReference>
<dbReference type="SMART" id="SM00267">
    <property type="entry name" value="GGDEF"/>
    <property type="match status" value="1"/>
</dbReference>
<feature type="domain" description="GGDEF" evidence="6">
    <location>
        <begin position="406"/>
        <end position="538"/>
    </location>
</feature>